<dbReference type="AlphaFoldDB" id="A0A1X0RJU8"/>
<evidence type="ECO:0000313" key="1">
    <source>
        <dbReference type="EMBL" id="ORE12312.1"/>
    </source>
</evidence>
<organism evidence="1 2">
    <name type="scientific">Rhizopus microsporus</name>
    <dbReference type="NCBI Taxonomy" id="58291"/>
    <lineage>
        <taxon>Eukaryota</taxon>
        <taxon>Fungi</taxon>
        <taxon>Fungi incertae sedis</taxon>
        <taxon>Mucoromycota</taxon>
        <taxon>Mucoromycotina</taxon>
        <taxon>Mucoromycetes</taxon>
        <taxon>Mucorales</taxon>
        <taxon>Mucorineae</taxon>
        <taxon>Rhizopodaceae</taxon>
        <taxon>Rhizopus</taxon>
    </lineage>
</organism>
<name>A0A1X0RJU8_RHIZD</name>
<protein>
    <submittedName>
        <fullName evidence="1">Uncharacterized protein</fullName>
    </submittedName>
</protein>
<accession>A0A1X0RJU8</accession>
<gene>
    <name evidence="1" type="ORF">BCV71DRAFT_191266</name>
</gene>
<evidence type="ECO:0000313" key="2">
    <source>
        <dbReference type="Proteomes" id="UP000242381"/>
    </source>
</evidence>
<proteinExistence type="predicted"/>
<dbReference type="Proteomes" id="UP000242381">
    <property type="component" value="Unassembled WGS sequence"/>
</dbReference>
<reference evidence="1 2" key="1">
    <citation type="journal article" date="2016" name="Proc. Natl. Acad. Sci. U.S.A.">
        <title>Lipid metabolic changes in an early divergent fungus govern the establishment of a mutualistic symbiosis with endobacteria.</title>
        <authorList>
            <person name="Lastovetsky O.A."/>
            <person name="Gaspar M.L."/>
            <person name="Mondo S.J."/>
            <person name="LaButti K.M."/>
            <person name="Sandor L."/>
            <person name="Grigoriev I.V."/>
            <person name="Henry S.A."/>
            <person name="Pawlowska T.E."/>
        </authorList>
    </citation>
    <scope>NUCLEOTIDE SEQUENCE [LARGE SCALE GENOMIC DNA]</scope>
    <source>
        <strain evidence="1 2">ATCC 11559</strain>
    </source>
</reference>
<dbReference type="VEuPathDB" id="FungiDB:BCV72DRAFT_217214"/>
<dbReference type="EMBL" id="KV921714">
    <property type="protein sequence ID" value="ORE12312.1"/>
    <property type="molecule type" value="Genomic_DNA"/>
</dbReference>
<sequence>MSGLIFALPEANHRNSKEDMESYWNAYSARLEALVKQIEEYNPTARFPILICYFPVGEDAAITLQRISLALGLERHNTITD</sequence>